<dbReference type="EMBL" id="CP088295">
    <property type="protein sequence ID" value="UUY05979.1"/>
    <property type="molecule type" value="Genomic_DNA"/>
</dbReference>
<keyword evidence="2" id="KW-1185">Reference proteome</keyword>
<proteinExistence type="predicted"/>
<evidence type="ECO:0000313" key="1">
    <source>
        <dbReference type="EMBL" id="UUY05979.1"/>
    </source>
</evidence>
<reference evidence="2" key="1">
    <citation type="submission" date="2021-11" db="EMBL/GenBank/DDBJ databases">
        <title>Cultivation dependent microbiological survey of springs from the worlds oldest radium mine currently devoted to the extraction of radon-saturated water.</title>
        <authorList>
            <person name="Kapinusova G."/>
            <person name="Smrhova T."/>
            <person name="Strejcek M."/>
            <person name="Suman J."/>
            <person name="Jani K."/>
            <person name="Pajer P."/>
            <person name="Uhlik O."/>
        </authorList>
    </citation>
    <scope>NUCLEOTIDE SEQUENCE [LARGE SCALE GENOMIC DNA]</scope>
    <source>
        <strain evidence="2">J379</strain>
    </source>
</reference>
<accession>A0ABY5PMR2</accession>
<dbReference type="RefSeq" id="WP_353866417.1">
    <property type="nucleotide sequence ID" value="NZ_CP088295.1"/>
</dbReference>
<dbReference type="Proteomes" id="UP001058860">
    <property type="component" value="Chromosome"/>
</dbReference>
<organism evidence="1 2">
    <name type="scientific">Svornostia abyssi</name>
    <dbReference type="NCBI Taxonomy" id="2898438"/>
    <lineage>
        <taxon>Bacteria</taxon>
        <taxon>Bacillati</taxon>
        <taxon>Actinomycetota</taxon>
        <taxon>Thermoleophilia</taxon>
        <taxon>Solirubrobacterales</taxon>
        <taxon>Baekduiaceae</taxon>
        <taxon>Svornostia</taxon>
    </lineage>
</organism>
<protein>
    <submittedName>
        <fullName evidence="1">Uncharacterized protein</fullName>
    </submittedName>
</protein>
<gene>
    <name evidence="1" type="ORF">LRS13_10820</name>
</gene>
<sequence>MAGPPPAPSRATCSPGGVKVRRWRGEVTASLFLPAEPAAAPVLLDDPDALLAAALLASRGILSLVLKDGDPEAAAAQLEAVPGGAGVRMLGNVPVPPGVPGETNPAAWDALLADLGARPRQAAAGDGSA</sequence>
<evidence type="ECO:0000313" key="2">
    <source>
        <dbReference type="Proteomes" id="UP001058860"/>
    </source>
</evidence>
<name>A0ABY5PMR2_9ACTN</name>